<dbReference type="Proteomes" id="UP001341281">
    <property type="component" value="Chromosome 06"/>
</dbReference>
<protein>
    <submittedName>
        <fullName evidence="2">Uncharacterized protein</fullName>
    </submittedName>
</protein>
<evidence type="ECO:0000256" key="1">
    <source>
        <dbReference type="SAM" id="MobiDB-lite"/>
    </source>
</evidence>
<gene>
    <name evidence="2" type="ORF">U9M48_028621</name>
</gene>
<feature type="region of interest" description="Disordered" evidence="1">
    <location>
        <begin position="29"/>
        <end position="59"/>
    </location>
</feature>
<organism evidence="2 3">
    <name type="scientific">Paspalum notatum var. saurae</name>
    <dbReference type="NCBI Taxonomy" id="547442"/>
    <lineage>
        <taxon>Eukaryota</taxon>
        <taxon>Viridiplantae</taxon>
        <taxon>Streptophyta</taxon>
        <taxon>Embryophyta</taxon>
        <taxon>Tracheophyta</taxon>
        <taxon>Spermatophyta</taxon>
        <taxon>Magnoliopsida</taxon>
        <taxon>Liliopsida</taxon>
        <taxon>Poales</taxon>
        <taxon>Poaceae</taxon>
        <taxon>PACMAD clade</taxon>
        <taxon>Panicoideae</taxon>
        <taxon>Andropogonodae</taxon>
        <taxon>Paspaleae</taxon>
        <taxon>Paspalinae</taxon>
        <taxon>Paspalum</taxon>
    </lineage>
</organism>
<feature type="compositionally biased region" description="Basic and acidic residues" evidence="1">
    <location>
        <begin position="44"/>
        <end position="59"/>
    </location>
</feature>
<proteinExistence type="predicted"/>
<dbReference type="EMBL" id="CP144750">
    <property type="protein sequence ID" value="WVZ81212.1"/>
    <property type="molecule type" value="Genomic_DNA"/>
</dbReference>
<dbReference type="EMBL" id="CP144750">
    <property type="protein sequence ID" value="WVZ81214.1"/>
    <property type="molecule type" value="Genomic_DNA"/>
</dbReference>
<keyword evidence="3" id="KW-1185">Reference proteome</keyword>
<evidence type="ECO:0000313" key="3">
    <source>
        <dbReference type="Proteomes" id="UP001341281"/>
    </source>
</evidence>
<dbReference type="AlphaFoldDB" id="A0AAQ3TX58"/>
<accession>A0AAQ3TX58</accession>
<evidence type="ECO:0000313" key="2">
    <source>
        <dbReference type="EMBL" id="WVZ81213.1"/>
    </source>
</evidence>
<sequence length="59" mass="6597">MHELAACGWRRGGGAVRVGGQRKQLFVKTSEAEEEDRWGYGGESKLKDEMGKPDAYRDP</sequence>
<reference evidence="2 3" key="1">
    <citation type="submission" date="2024-02" db="EMBL/GenBank/DDBJ databases">
        <title>High-quality chromosome-scale genome assembly of Pensacola bahiagrass (Paspalum notatum Flugge var. saurae).</title>
        <authorList>
            <person name="Vega J.M."/>
            <person name="Podio M."/>
            <person name="Orjuela J."/>
            <person name="Siena L.A."/>
            <person name="Pessino S.C."/>
            <person name="Combes M.C."/>
            <person name="Mariac C."/>
            <person name="Albertini E."/>
            <person name="Pupilli F."/>
            <person name="Ortiz J.P.A."/>
            <person name="Leblanc O."/>
        </authorList>
    </citation>
    <scope>NUCLEOTIDE SEQUENCE [LARGE SCALE GENOMIC DNA]</scope>
    <source>
        <strain evidence="2">R1</strain>
        <tissue evidence="2">Leaf</tissue>
    </source>
</reference>
<dbReference type="EMBL" id="CP144750">
    <property type="protein sequence ID" value="WVZ81213.1"/>
    <property type="molecule type" value="Genomic_DNA"/>
</dbReference>
<name>A0AAQ3TX58_PASNO</name>
<dbReference type="EMBL" id="CP144750">
    <property type="protein sequence ID" value="WVZ81215.1"/>
    <property type="molecule type" value="Genomic_DNA"/>
</dbReference>